<evidence type="ECO:0000313" key="2">
    <source>
        <dbReference type="Proteomes" id="UP001227268"/>
    </source>
</evidence>
<comment type="caution">
    <text evidence="1">The sequence shown here is derived from an EMBL/GenBank/DDBJ whole genome shotgun (WGS) entry which is preliminary data.</text>
</comment>
<reference evidence="1" key="1">
    <citation type="submission" date="2023-04" db="EMBL/GenBank/DDBJ databases">
        <title>Draft Genome sequencing of Naganishia species isolated from polar environments using Oxford Nanopore Technology.</title>
        <authorList>
            <person name="Leo P."/>
            <person name="Venkateswaran K."/>
        </authorList>
    </citation>
    <scope>NUCLEOTIDE SEQUENCE</scope>
    <source>
        <strain evidence="1">MNA-CCFEE 5423</strain>
    </source>
</reference>
<dbReference type="Proteomes" id="UP001227268">
    <property type="component" value="Unassembled WGS sequence"/>
</dbReference>
<protein>
    <submittedName>
        <fullName evidence="1">Uncharacterized protein</fullName>
    </submittedName>
</protein>
<accession>A0ACC2WDM0</accession>
<gene>
    <name evidence="1" type="ORF">QFC21_000559</name>
</gene>
<sequence length="288" mass="30525">MTSIWVPFAYITVLVGGMLMFSRYLRRQKQAKISATEPWFPTHQARDLYITLLQQQDPPAEEKILMAALLCRAVTDVKRIWQLRDSKNALNILVQKGSLGDETVARFAAAEKELEAEVVDVVAEANTFREGWGQWIFASASEVAQREKLRGLLEGLPKIKQEQDRICASLKATSTKSAAASTSTPTNILPPSTTPNSSSISTSTSIHPALLASSTEGLVNRVAPASAAAAAVASIAQDLTEDTEAEAEQASGSGASTPGGSGVMTPVKGAGGATKGTPGSSKKRGKRK</sequence>
<keyword evidence="2" id="KW-1185">Reference proteome</keyword>
<proteinExistence type="predicted"/>
<name>A0ACC2WDM0_9TREE</name>
<evidence type="ECO:0000313" key="1">
    <source>
        <dbReference type="EMBL" id="KAJ9109230.1"/>
    </source>
</evidence>
<organism evidence="1 2">
    <name type="scientific">Naganishia friedmannii</name>
    <dbReference type="NCBI Taxonomy" id="89922"/>
    <lineage>
        <taxon>Eukaryota</taxon>
        <taxon>Fungi</taxon>
        <taxon>Dikarya</taxon>
        <taxon>Basidiomycota</taxon>
        <taxon>Agaricomycotina</taxon>
        <taxon>Tremellomycetes</taxon>
        <taxon>Filobasidiales</taxon>
        <taxon>Filobasidiaceae</taxon>
        <taxon>Naganishia</taxon>
    </lineage>
</organism>
<dbReference type="EMBL" id="JASBWT010000001">
    <property type="protein sequence ID" value="KAJ9109230.1"/>
    <property type="molecule type" value="Genomic_DNA"/>
</dbReference>